<organism evidence="6 7">
    <name type="scientific">Desulfosalsimonas propionicica</name>
    <dbReference type="NCBI Taxonomy" id="332175"/>
    <lineage>
        <taxon>Bacteria</taxon>
        <taxon>Pseudomonadati</taxon>
        <taxon>Thermodesulfobacteriota</taxon>
        <taxon>Desulfobacteria</taxon>
        <taxon>Desulfobacterales</taxon>
        <taxon>Desulfosalsimonadaceae</taxon>
        <taxon>Desulfosalsimonas</taxon>
    </lineage>
</organism>
<dbReference type="Pfam" id="PF11897">
    <property type="entry name" value="DUF3417"/>
    <property type="match status" value="1"/>
</dbReference>
<name>A0A7W0C8L4_9BACT</name>
<comment type="catalytic activity">
    <reaction evidence="1">
        <text>[(1-&gt;4)-alpha-D-glucosyl](n) + phosphate = [(1-&gt;4)-alpha-D-glucosyl](n-1) + alpha-D-glucose 1-phosphate</text>
        <dbReference type="Rhea" id="RHEA:41732"/>
        <dbReference type="Rhea" id="RHEA-COMP:9584"/>
        <dbReference type="Rhea" id="RHEA-COMP:9586"/>
        <dbReference type="ChEBI" id="CHEBI:15444"/>
        <dbReference type="ChEBI" id="CHEBI:43474"/>
        <dbReference type="ChEBI" id="CHEBI:58601"/>
        <dbReference type="EC" id="2.4.1.1"/>
    </reaction>
</comment>
<dbReference type="NCBIfam" id="TIGR02094">
    <property type="entry name" value="more_P_ylases"/>
    <property type="match status" value="1"/>
</dbReference>
<evidence type="ECO:0000256" key="3">
    <source>
        <dbReference type="ARBA" id="ARBA00022533"/>
    </source>
</evidence>
<dbReference type="RefSeq" id="WP_181550842.1">
    <property type="nucleotide sequence ID" value="NZ_JACDUS010000003.1"/>
</dbReference>
<dbReference type="EMBL" id="JACDUS010000003">
    <property type="protein sequence ID" value="MBA2881189.1"/>
    <property type="molecule type" value="Genomic_DNA"/>
</dbReference>
<evidence type="ECO:0000313" key="7">
    <source>
        <dbReference type="Proteomes" id="UP000525298"/>
    </source>
</evidence>
<sequence>MTRLQTYQVFPKIPERLEFLEKLARNMWWSWRLDAIELFRRVDPRLWVQSNRNPLIFATMIAQKRFERGLKDDGFLAHLDRVQKSFEKEIETPVDYSQTPYGADAQVAYFSMEFGIHESLPFFSGGLGVLAGDHLKASSDLALPMVAVGLLYRKGYFHQYLDHEGWQQEQYPETDIFHMPVRRARDPQGNELIISVEASGGLIYAKVWKIMVGRVALYLLDTNIAENPPELREITASLYPGDSAVRLAQEVLLGIGGMKALKKLGIEPAVCHMNEGHCSFVCVERIAQVMEGKNVDLQTAMEIVPRSMVFTTHTPVAAGYDEFPPDLVRPYLQEYEKRLGTDVDTILSWGQTGEKFDPHVKLSMFVLGHNFSQFCNGVSRLHGEVARGMWNHVWPQRPVEEVPISHVTNGIHIPSWISIENHMLFERYLGPDWYSTNFDTDRAERIDQIYNEEIWRAREMSRSRLVRACRSMMVRQYGRRNAPKSVMKEVESVLDPEILTIGFARRFATYKRAYMLFMDPERFEKLVGSKDRPVQFVFAGKAHPKDHEGKDLIRQVVHFSRRPGMRNKVVFLENYDINLARYLVQGVDVWLNTPRRPLEACGTSGMKAAVNGVLNLSILDGWWAEAYHPDCGWSIGNGEEYKDHAYQDQVECRALYNILENDVIPTFYDRREGDTPDRWVEMMKNSMKLVLGNFCAHGMVRNYEKDYYLPAVRNHAVLTDNNAESAGKLVAQRRRLKREWPAVRIEPPQSDIEVPFRVGDRFSVDTKVHLGALEPGEVEVELYSGSLKSVDELKNSQVTPMSAAEDLGGGTYRYTCEVVCQEAGRFGFTARVTPRGDDYLKNAPGFLTWA</sequence>
<accession>A0A7W0C8L4</accession>
<proteinExistence type="inferred from homology"/>
<dbReference type="PANTHER" id="PTHR42655">
    <property type="entry name" value="GLYCOGEN PHOSPHORYLASE"/>
    <property type="match status" value="1"/>
</dbReference>
<keyword evidence="7" id="KW-1185">Reference proteome</keyword>
<dbReference type="InterPro" id="IPR024517">
    <property type="entry name" value="Glycogen_phosphorylase_DUF3417"/>
</dbReference>
<evidence type="ECO:0000256" key="1">
    <source>
        <dbReference type="ARBA" id="ARBA00001275"/>
    </source>
</evidence>
<dbReference type="Gene3D" id="3.40.50.2000">
    <property type="entry name" value="Glycogen Phosphorylase B"/>
    <property type="match status" value="2"/>
</dbReference>
<dbReference type="InterPro" id="IPR011834">
    <property type="entry name" value="Agluc_phsphrylas"/>
</dbReference>
<dbReference type="EC" id="2.4.1.1" evidence="6"/>
<keyword evidence="4" id="KW-0663">Pyridoxal phosphate</keyword>
<keyword evidence="3" id="KW-0021">Allosteric enzyme</keyword>
<dbReference type="GO" id="GO:0030170">
    <property type="term" value="F:pyridoxal phosphate binding"/>
    <property type="evidence" value="ECO:0007669"/>
    <property type="project" value="InterPro"/>
</dbReference>
<dbReference type="AlphaFoldDB" id="A0A7W0C8L4"/>
<feature type="modified residue" description="N6-(pyridoxal phosphate)lysine" evidence="4">
    <location>
        <position position="607"/>
    </location>
</feature>
<dbReference type="GO" id="GO:0008184">
    <property type="term" value="F:glycogen phosphorylase activity"/>
    <property type="evidence" value="ECO:0007669"/>
    <property type="project" value="InterPro"/>
</dbReference>
<dbReference type="InterPro" id="IPR000811">
    <property type="entry name" value="Glyco_trans_35"/>
</dbReference>
<keyword evidence="6" id="KW-0808">Transferase</keyword>
<dbReference type="PANTHER" id="PTHR42655:SF1">
    <property type="entry name" value="GLYCOGEN PHOSPHORYLASE"/>
    <property type="match status" value="1"/>
</dbReference>
<evidence type="ECO:0000259" key="5">
    <source>
        <dbReference type="Pfam" id="PF11897"/>
    </source>
</evidence>
<evidence type="ECO:0000256" key="4">
    <source>
        <dbReference type="PIRSR" id="PIRSR000460-1"/>
    </source>
</evidence>
<comment type="similarity">
    <text evidence="2">Belongs to the glycogen phosphorylase family.</text>
</comment>
<dbReference type="Proteomes" id="UP000525298">
    <property type="component" value="Unassembled WGS sequence"/>
</dbReference>
<dbReference type="InterPro" id="IPR052182">
    <property type="entry name" value="Glycogen/Maltodextrin_Phosph"/>
</dbReference>
<evidence type="ECO:0000313" key="6">
    <source>
        <dbReference type="EMBL" id="MBA2881189.1"/>
    </source>
</evidence>
<dbReference type="GO" id="GO:0005975">
    <property type="term" value="P:carbohydrate metabolic process"/>
    <property type="evidence" value="ECO:0007669"/>
    <property type="project" value="InterPro"/>
</dbReference>
<dbReference type="Pfam" id="PF00343">
    <property type="entry name" value="Phosphorylase"/>
    <property type="match status" value="1"/>
</dbReference>
<gene>
    <name evidence="6" type="ORF">HNR65_001515</name>
</gene>
<dbReference type="PIRSF" id="PIRSF000460">
    <property type="entry name" value="Pprylas_GlgP"/>
    <property type="match status" value="1"/>
</dbReference>
<dbReference type="SUPFAM" id="SSF53756">
    <property type="entry name" value="UDP-Glycosyltransferase/glycogen phosphorylase"/>
    <property type="match status" value="1"/>
</dbReference>
<feature type="domain" description="DUF3417" evidence="5">
    <location>
        <begin position="13"/>
        <end position="120"/>
    </location>
</feature>
<evidence type="ECO:0000256" key="2">
    <source>
        <dbReference type="ARBA" id="ARBA00006047"/>
    </source>
</evidence>
<protein>
    <submittedName>
        <fullName evidence="6">Starch phosphorylase</fullName>
        <ecNumber evidence="6">2.4.1.1</ecNumber>
    </submittedName>
</protein>
<comment type="caution">
    <text evidence="6">The sequence shown here is derived from an EMBL/GenBank/DDBJ whole genome shotgun (WGS) entry which is preliminary data.</text>
</comment>
<keyword evidence="6" id="KW-0328">Glycosyltransferase</keyword>
<reference evidence="6 7" key="1">
    <citation type="submission" date="2020-07" db="EMBL/GenBank/DDBJ databases">
        <title>Genomic Encyclopedia of Type Strains, Phase IV (KMG-IV): sequencing the most valuable type-strain genomes for metagenomic binning, comparative biology and taxonomic classification.</title>
        <authorList>
            <person name="Goeker M."/>
        </authorList>
    </citation>
    <scope>NUCLEOTIDE SEQUENCE [LARGE SCALE GENOMIC DNA]</scope>
    <source>
        <strain evidence="6 7">DSM 17721</strain>
    </source>
</reference>